<evidence type="ECO:0000313" key="1">
    <source>
        <dbReference type="EMBL" id="MPM62556.1"/>
    </source>
</evidence>
<dbReference type="AlphaFoldDB" id="A0A645BBT9"/>
<proteinExistence type="predicted"/>
<reference evidence="1" key="1">
    <citation type="submission" date="2019-08" db="EMBL/GenBank/DDBJ databases">
        <authorList>
            <person name="Kucharzyk K."/>
            <person name="Murdoch R.W."/>
            <person name="Higgins S."/>
            <person name="Loffler F."/>
        </authorList>
    </citation>
    <scope>NUCLEOTIDE SEQUENCE</scope>
</reference>
<dbReference type="Gene3D" id="3.60.15.10">
    <property type="entry name" value="Ribonuclease Z/Hydroxyacylglutathione hydrolase-like"/>
    <property type="match status" value="1"/>
</dbReference>
<accession>A0A645BBT9</accession>
<comment type="caution">
    <text evidence="1">The sequence shown here is derived from an EMBL/GenBank/DDBJ whole genome shotgun (WGS) entry which is preliminary data.</text>
</comment>
<dbReference type="InterPro" id="IPR036866">
    <property type="entry name" value="RibonucZ/Hydroxyglut_hydro"/>
</dbReference>
<gene>
    <name evidence="1" type="ORF">SDC9_109431</name>
</gene>
<organism evidence="1">
    <name type="scientific">bioreactor metagenome</name>
    <dbReference type="NCBI Taxonomy" id="1076179"/>
    <lineage>
        <taxon>unclassified sequences</taxon>
        <taxon>metagenomes</taxon>
        <taxon>ecological metagenomes</taxon>
    </lineage>
</organism>
<dbReference type="SUPFAM" id="SSF56281">
    <property type="entry name" value="Metallo-hydrolase/oxidoreductase"/>
    <property type="match status" value="1"/>
</dbReference>
<evidence type="ECO:0008006" key="2">
    <source>
        <dbReference type="Google" id="ProtNLM"/>
    </source>
</evidence>
<name>A0A645BBT9_9ZZZZ</name>
<dbReference type="EMBL" id="VSSQ01018928">
    <property type="protein sequence ID" value="MPM62556.1"/>
    <property type="molecule type" value="Genomic_DNA"/>
</dbReference>
<protein>
    <recommendedName>
        <fullName evidence="2">Metallo-beta-lactamase domain-containing protein</fullName>
    </recommendedName>
</protein>
<sequence length="237" mass="26957">MPLRQITFSANAGVALRLGGVRLWVDAVHEEPVSGFSALSPALQSAVTAHPDFQQPNLIFCTHCHPDHFSRRLLGQAMERWPLSEVILPEPQFERQLLLSQPRERLVLPELSVQFAHLPHEGKEYAAVAHYGCVLDHQGFRILIAGDCAVASPILRKFLLETGPVDLALLNFTWITLSKGRRFIEQFIRPRHLAVYHLPFEQDDIYAYRRAALRAAEQAPAEDVRLFLNPLQRERFS</sequence>